<evidence type="ECO:0000256" key="4">
    <source>
        <dbReference type="ARBA" id="ARBA00022790"/>
    </source>
</evidence>
<gene>
    <name evidence="7" type="ORF">LOD99_7671</name>
</gene>
<dbReference type="GO" id="GO:0000338">
    <property type="term" value="P:protein deneddylation"/>
    <property type="evidence" value="ECO:0007669"/>
    <property type="project" value="InterPro"/>
</dbReference>
<proteinExistence type="predicted"/>
<evidence type="ECO:0000313" key="7">
    <source>
        <dbReference type="EMBL" id="KAI6650621.1"/>
    </source>
</evidence>
<keyword evidence="5" id="KW-0539">Nucleus</keyword>
<protein>
    <submittedName>
        <fullName evidence="7">COP9 signalosome complex subunit 8</fullName>
    </submittedName>
</protein>
<dbReference type="Pfam" id="PF10075">
    <property type="entry name" value="CSN8_PSD8_EIF3K"/>
    <property type="match status" value="1"/>
</dbReference>
<evidence type="ECO:0000256" key="3">
    <source>
        <dbReference type="ARBA" id="ARBA00022490"/>
    </source>
</evidence>
<dbReference type="InterPro" id="IPR033205">
    <property type="entry name" value="COP9_CSN8"/>
</dbReference>
<evidence type="ECO:0000256" key="5">
    <source>
        <dbReference type="ARBA" id="ARBA00023242"/>
    </source>
</evidence>
<evidence type="ECO:0000256" key="1">
    <source>
        <dbReference type="ARBA" id="ARBA00004123"/>
    </source>
</evidence>
<dbReference type="GO" id="GO:0010387">
    <property type="term" value="P:COP9 signalosome assembly"/>
    <property type="evidence" value="ECO:0007669"/>
    <property type="project" value="InterPro"/>
</dbReference>
<comment type="caution">
    <text evidence="7">The sequence shown here is derived from an EMBL/GenBank/DDBJ whole genome shotgun (WGS) entry which is preliminary data.</text>
</comment>
<organism evidence="7 8">
    <name type="scientific">Oopsacas minuta</name>
    <dbReference type="NCBI Taxonomy" id="111878"/>
    <lineage>
        <taxon>Eukaryota</taxon>
        <taxon>Metazoa</taxon>
        <taxon>Porifera</taxon>
        <taxon>Hexactinellida</taxon>
        <taxon>Hexasterophora</taxon>
        <taxon>Lyssacinosida</taxon>
        <taxon>Leucopsacidae</taxon>
        <taxon>Oopsacas</taxon>
    </lineage>
</organism>
<feature type="domain" description="CSN8/PSMD8/EIF3K" evidence="6">
    <location>
        <begin position="33"/>
        <end position="163"/>
    </location>
</feature>
<evidence type="ECO:0000313" key="8">
    <source>
        <dbReference type="Proteomes" id="UP001165289"/>
    </source>
</evidence>
<dbReference type="GO" id="GO:0008180">
    <property type="term" value="C:COP9 signalosome"/>
    <property type="evidence" value="ECO:0007669"/>
    <property type="project" value="UniProtKB-KW"/>
</dbReference>
<dbReference type="PANTHER" id="PTHR13339">
    <property type="entry name" value="COP9 SIGNALOSOME COMPLEX SUBUNIT 8"/>
    <property type="match status" value="1"/>
</dbReference>
<evidence type="ECO:0000256" key="2">
    <source>
        <dbReference type="ARBA" id="ARBA00004496"/>
    </source>
</evidence>
<keyword evidence="3" id="KW-0963">Cytoplasm</keyword>
<dbReference type="PANTHER" id="PTHR13339:SF0">
    <property type="entry name" value="COP9 SIGNALOSOME COMPLEX SUBUNIT 8"/>
    <property type="match status" value="1"/>
</dbReference>
<dbReference type="GO" id="GO:0005737">
    <property type="term" value="C:cytoplasm"/>
    <property type="evidence" value="ECO:0007669"/>
    <property type="project" value="UniProtKB-SubCell"/>
</dbReference>
<comment type="subcellular location">
    <subcellularLocation>
        <location evidence="2">Cytoplasm</location>
    </subcellularLocation>
    <subcellularLocation>
        <location evidence="1">Nucleus</location>
    </subcellularLocation>
</comment>
<dbReference type="EMBL" id="JAKMXF010000310">
    <property type="protein sequence ID" value="KAI6650621.1"/>
    <property type="molecule type" value="Genomic_DNA"/>
</dbReference>
<accession>A0AAV7JQL7</accession>
<dbReference type="InterPro" id="IPR033464">
    <property type="entry name" value="CSN8_PSD8_EIF3K"/>
</dbReference>
<evidence type="ECO:0000259" key="6">
    <source>
        <dbReference type="Pfam" id="PF10075"/>
    </source>
</evidence>
<sequence>MEVLEDNIRKRNFKEVLQQCEEGEILNPSGYATTEVYMIMLGCYLATDELVHAKFLWTRIPDIFKRDNPVLGNLWNVTKTLKERDIAKFQEAMTETCWPENYTTLIDVIIECVTERRTLLISKSYSAIHIVHMGKLLGLSPEKAKSISCKLGWSVDEGTGVVTPVIKRLEQMEVVKGKEIIEHLSKYVSFLEN</sequence>
<keyword evidence="8" id="KW-1185">Reference proteome</keyword>
<dbReference type="AlphaFoldDB" id="A0AAV7JQL7"/>
<name>A0AAV7JQL7_9METZ</name>
<reference evidence="7 8" key="1">
    <citation type="journal article" date="2023" name="BMC Biol.">
        <title>The compact genome of the sponge Oopsacas minuta (Hexactinellida) is lacking key metazoan core genes.</title>
        <authorList>
            <person name="Santini S."/>
            <person name="Schenkelaars Q."/>
            <person name="Jourda C."/>
            <person name="Duchesne M."/>
            <person name="Belahbib H."/>
            <person name="Rocher C."/>
            <person name="Selva M."/>
            <person name="Riesgo A."/>
            <person name="Vervoort M."/>
            <person name="Leys S.P."/>
            <person name="Kodjabachian L."/>
            <person name="Le Bivic A."/>
            <person name="Borchiellini C."/>
            <person name="Claverie J.M."/>
            <person name="Renard E."/>
        </authorList>
    </citation>
    <scope>NUCLEOTIDE SEQUENCE [LARGE SCALE GENOMIC DNA]</scope>
    <source>
        <strain evidence="7">SPO-2</strain>
    </source>
</reference>
<keyword evidence="4" id="KW-0736">Signalosome</keyword>
<dbReference type="Gene3D" id="1.25.40.990">
    <property type="match status" value="1"/>
</dbReference>
<dbReference type="Proteomes" id="UP001165289">
    <property type="component" value="Unassembled WGS sequence"/>
</dbReference>